<dbReference type="AlphaFoldDB" id="A0A2W5T0K4"/>
<dbReference type="SUPFAM" id="SSF57716">
    <property type="entry name" value="Glucocorticoid receptor-like (DNA-binding domain)"/>
    <property type="match status" value="1"/>
</dbReference>
<feature type="binding site" evidence="3">
    <location>
        <position position="35"/>
    </location>
    <ligand>
        <name>Zn(2+)</name>
        <dbReference type="ChEBI" id="CHEBI:29105"/>
    </ligand>
</feature>
<dbReference type="InterPro" id="IPR005584">
    <property type="entry name" value="DNA_gyrase_inhibitor_YacG"/>
</dbReference>
<proteinExistence type="inferred from homology"/>
<feature type="binding site" evidence="3">
    <location>
        <position position="19"/>
    </location>
    <ligand>
        <name>Zn(2+)</name>
        <dbReference type="ChEBI" id="CHEBI:29105"/>
    </ligand>
</feature>
<evidence type="ECO:0000256" key="3">
    <source>
        <dbReference type="HAMAP-Rule" id="MF_00649"/>
    </source>
</evidence>
<dbReference type="PANTHER" id="PTHR36150:SF1">
    <property type="entry name" value="DNA GYRASE INHIBITOR YACG"/>
    <property type="match status" value="1"/>
</dbReference>
<dbReference type="GO" id="GO:0008270">
    <property type="term" value="F:zinc ion binding"/>
    <property type="evidence" value="ECO:0007669"/>
    <property type="project" value="UniProtKB-UniRule"/>
</dbReference>
<feature type="binding site" evidence="3">
    <location>
        <position position="16"/>
    </location>
    <ligand>
        <name>Zn(2+)</name>
        <dbReference type="ChEBI" id="CHEBI:29105"/>
    </ligand>
</feature>
<dbReference type="Gene3D" id="3.30.50.10">
    <property type="entry name" value="Erythroid Transcription Factor GATA-1, subunit A"/>
    <property type="match status" value="1"/>
</dbReference>
<dbReference type="GO" id="GO:0006355">
    <property type="term" value="P:regulation of DNA-templated transcription"/>
    <property type="evidence" value="ECO:0007669"/>
    <property type="project" value="InterPro"/>
</dbReference>
<feature type="compositionally biased region" description="Acidic residues" evidence="4">
    <location>
        <begin position="53"/>
        <end position="62"/>
    </location>
</feature>
<dbReference type="Proteomes" id="UP000248887">
    <property type="component" value="Unassembled WGS sequence"/>
</dbReference>
<keyword evidence="1 3" id="KW-0479">Metal-binding</keyword>
<name>A0A2W5T0K4_ANCNO</name>
<evidence type="ECO:0000256" key="2">
    <source>
        <dbReference type="ARBA" id="ARBA00022833"/>
    </source>
</evidence>
<keyword evidence="2 3" id="KW-0862">Zinc</keyword>
<feature type="binding site" evidence="3">
    <location>
        <position position="31"/>
    </location>
    <ligand>
        <name>Zn(2+)</name>
        <dbReference type="ChEBI" id="CHEBI:29105"/>
    </ligand>
</feature>
<evidence type="ECO:0000313" key="6">
    <source>
        <dbReference type="Proteomes" id="UP000248887"/>
    </source>
</evidence>
<dbReference type="PANTHER" id="PTHR36150">
    <property type="entry name" value="DNA GYRASE INHIBITOR YACG"/>
    <property type="match status" value="1"/>
</dbReference>
<evidence type="ECO:0000256" key="1">
    <source>
        <dbReference type="ARBA" id="ARBA00022723"/>
    </source>
</evidence>
<comment type="cofactor">
    <cofactor evidence="3">
        <name>Zn(2+)</name>
        <dbReference type="ChEBI" id="CHEBI:29105"/>
    </cofactor>
    <text evidence="3">Binds 1 zinc ion.</text>
</comment>
<reference evidence="5 6" key="1">
    <citation type="submission" date="2017-08" db="EMBL/GenBank/DDBJ databases">
        <title>Infants hospitalized years apart are colonized by the same room-sourced microbial strains.</title>
        <authorList>
            <person name="Brooks B."/>
            <person name="Olm M.R."/>
            <person name="Firek B.A."/>
            <person name="Baker R."/>
            <person name="Thomas B.C."/>
            <person name="Morowitz M.J."/>
            <person name="Banfield J.F."/>
        </authorList>
    </citation>
    <scope>NUCLEOTIDE SEQUENCE [LARGE SCALE GENOMIC DNA]</scope>
    <source>
        <strain evidence="5">S2_005_001_R2_27</strain>
    </source>
</reference>
<evidence type="ECO:0000313" key="5">
    <source>
        <dbReference type="EMBL" id="PZQ80400.1"/>
    </source>
</evidence>
<evidence type="ECO:0000256" key="4">
    <source>
        <dbReference type="SAM" id="MobiDB-lite"/>
    </source>
</evidence>
<gene>
    <name evidence="3" type="primary">yacG</name>
    <name evidence="5" type="ORF">DI549_17230</name>
</gene>
<dbReference type="Pfam" id="PF03884">
    <property type="entry name" value="YacG"/>
    <property type="match status" value="1"/>
</dbReference>
<dbReference type="GO" id="GO:0008657">
    <property type="term" value="F:DNA topoisomerase type II (double strand cut, ATP-hydrolyzing) inhibitor activity"/>
    <property type="evidence" value="ECO:0007669"/>
    <property type="project" value="UniProtKB-UniRule"/>
</dbReference>
<dbReference type="NCBIfam" id="NF002362">
    <property type="entry name" value="PRK01343.1"/>
    <property type="match status" value="1"/>
</dbReference>
<dbReference type="HAMAP" id="MF_00649">
    <property type="entry name" value="DNA_gyrase_inhibitor_YacG"/>
    <property type="match status" value="1"/>
</dbReference>
<comment type="caution">
    <text evidence="5">The sequence shown here is derived from an EMBL/GenBank/DDBJ whole genome shotgun (WGS) entry which is preliminary data.</text>
</comment>
<comment type="function">
    <text evidence="3">Inhibits all the catalytic activities of DNA gyrase by preventing its interaction with DNA. Acts by binding directly to the C-terminal domain of GyrB, which probably disrupts DNA binding by the gyrase.</text>
</comment>
<feature type="region of interest" description="Disordered" evidence="4">
    <location>
        <begin position="50"/>
        <end position="73"/>
    </location>
</feature>
<dbReference type="EMBL" id="QFQD01000065">
    <property type="protein sequence ID" value="PZQ80400.1"/>
    <property type="molecule type" value="Genomic_DNA"/>
</dbReference>
<dbReference type="InterPro" id="IPR013088">
    <property type="entry name" value="Znf_NHR/GATA"/>
</dbReference>
<protein>
    <recommendedName>
        <fullName evidence="3">DNA gyrase inhibitor YacG</fullName>
    </recommendedName>
</protein>
<sequence length="73" mass="7857">MGGDKDDAGRPAGKPCPICGKPPAEKYKPFCSSRCADVDLHRWLSGAYAIPATEDDDEDGEEPSLAPLVPRER</sequence>
<comment type="similarity">
    <text evidence="3">Belongs to the DNA gyrase inhibitor YacG family.</text>
</comment>
<comment type="subunit">
    <text evidence="3">Interacts with GyrB.</text>
</comment>
<organism evidence="5 6">
    <name type="scientific">Ancylobacter novellus</name>
    <name type="common">Thiobacillus novellus</name>
    <dbReference type="NCBI Taxonomy" id="921"/>
    <lineage>
        <taxon>Bacteria</taxon>
        <taxon>Pseudomonadati</taxon>
        <taxon>Pseudomonadota</taxon>
        <taxon>Alphaproteobacteria</taxon>
        <taxon>Hyphomicrobiales</taxon>
        <taxon>Xanthobacteraceae</taxon>
        <taxon>Ancylobacter</taxon>
    </lineage>
</organism>
<accession>A0A2W5T0K4</accession>